<proteinExistence type="predicted"/>
<accession>A0A3E2TJ55</accession>
<dbReference type="EMBL" id="QVEP01000037">
    <property type="protein sequence ID" value="RGB76814.1"/>
    <property type="molecule type" value="Genomic_DNA"/>
</dbReference>
<dbReference type="InterPro" id="IPR029057">
    <property type="entry name" value="PRTase-like"/>
</dbReference>
<dbReference type="RefSeq" id="WP_015515090.1">
    <property type="nucleotide sequence ID" value="NZ_JAJCNA010000012.1"/>
</dbReference>
<name>A0A3E2TJ55_9FIRM</name>
<evidence type="ECO:0000313" key="1">
    <source>
        <dbReference type="EMBL" id="RGB76814.1"/>
    </source>
</evidence>
<reference evidence="1 2" key="1">
    <citation type="submission" date="2018-08" db="EMBL/GenBank/DDBJ databases">
        <title>A genome reference for cultivated species of the human gut microbiota.</title>
        <authorList>
            <person name="Zou Y."/>
            <person name="Xue W."/>
            <person name="Luo G."/>
        </authorList>
    </citation>
    <scope>NUCLEOTIDE SEQUENCE [LARGE SCALE GENOMIC DNA]</scope>
    <source>
        <strain evidence="1 2">AF45-17</strain>
    </source>
</reference>
<dbReference type="Proteomes" id="UP000260773">
    <property type="component" value="Unassembled WGS sequence"/>
</dbReference>
<evidence type="ECO:0000313" key="2">
    <source>
        <dbReference type="Proteomes" id="UP000260773"/>
    </source>
</evidence>
<keyword evidence="1" id="KW-0328">Glycosyltransferase</keyword>
<dbReference type="Gene3D" id="3.40.50.2020">
    <property type="match status" value="1"/>
</dbReference>
<gene>
    <name evidence="1" type="ORF">DW070_12860</name>
</gene>
<organism evidence="1 2">
    <name type="scientific">Coprococcus catus</name>
    <dbReference type="NCBI Taxonomy" id="116085"/>
    <lineage>
        <taxon>Bacteria</taxon>
        <taxon>Bacillati</taxon>
        <taxon>Bacillota</taxon>
        <taxon>Clostridia</taxon>
        <taxon>Lachnospirales</taxon>
        <taxon>Lachnospiraceae</taxon>
        <taxon>Coprococcus</taxon>
    </lineage>
</organism>
<dbReference type="SUPFAM" id="SSF53271">
    <property type="entry name" value="PRTase-like"/>
    <property type="match status" value="1"/>
</dbReference>
<keyword evidence="1" id="KW-0808">Transferase</keyword>
<dbReference type="CDD" id="cd06223">
    <property type="entry name" value="PRTases_typeI"/>
    <property type="match status" value="1"/>
</dbReference>
<dbReference type="GO" id="GO:0016757">
    <property type="term" value="F:glycosyltransferase activity"/>
    <property type="evidence" value="ECO:0007669"/>
    <property type="project" value="UniProtKB-KW"/>
</dbReference>
<comment type="caution">
    <text evidence="1">The sequence shown here is derived from an EMBL/GenBank/DDBJ whole genome shotgun (WGS) entry which is preliminary data.</text>
</comment>
<dbReference type="AlphaFoldDB" id="A0A3E2TJ55"/>
<sequence>MRECLTDLRSARNPKARIKILEGHFATVNSHINTYIDMSTVKCRHNNGRETARVLANHFQNNTMIDTIVCLDGTELIGAFMAEFLADTGIMSINSGKNISIITPDVNAYGQLVFMDSTLRMIKHMQVLVLAASVTTGQTITRAAEAVSYYGGTVRGVAAIFSNVEQTAEGMEIFSIFQKEDLPDYQAYLPSECPMCRKKMPIDAIVNSFGYSKL</sequence>
<dbReference type="InterPro" id="IPR000836">
    <property type="entry name" value="PRTase_dom"/>
</dbReference>
<protein>
    <submittedName>
        <fullName evidence="1">Orotate phosphoribosyltransferase</fullName>
    </submittedName>
</protein>